<keyword evidence="2" id="KW-0732">Signal</keyword>
<organism evidence="3 4">
    <name type="scientific">Plasmodium falciparum Tanzania</name>
    <name type="common">2000708</name>
    <dbReference type="NCBI Taxonomy" id="1036725"/>
    <lineage>
        <taxon>Eukaryota</taxon>
        <taxon>Sar</taxon>
        <taxon>Alveolata</taxon>
        <taxon>Apicomplexa</taxon>
        <taxon>Aconoidasida</taxon>
        <taxon>Haemosporida</taxon>
        <taxon>Plasmodiidae</taxon>
        <taxon>Plasmodium</taxon>
        <taxon>Plasmodium (Laverania)</taxon>
    </lineage>
</organism>
<reference evidence="3 4" key="1">
    <citation type="submission" date="2013-02" db="EMBL/GenBank/DDBJ databases">
        <title>The Genome Annotation of Plasmodium falciparum Tanzania (2000708).</title>
        <authorList>
            <consortium name="The Broad Institute Genome Sequencing Platform"/>
            <consortium name="The Broad Institute Genome Sequencing Center for Infectious Disease"/>
            <person name="Neafsey D."/>
            <person name="Hoffman S."/>
            <person name="Volkman S."/>
            <person name="Rosenthal P."/>
            <person name="Walker B."/>
            <person name="Young S.K."/>
            <person name="Zeng Q."/>
            <person name="Gargeya S."/>
            <person name="Fitzgerald M."/>
            <person name="Haas B."/>
            <person name="Abouelleil A."/>
            <person name="Allen A.W."/>
            <person name="Alvarado L."/>
            <person name="Arachchi H.M."/>
            <person name="Berlin A.M."/>
            <person name="Chapman S.B."/>
            <person name="Gainer-Dewar J."/>
            <person name="Goldberg J."/>
            <person name="Griggs A."/>
            <person name="Gujja S."/>
            <person name="Hansen M."/>
            <person name="Howarth C."/>
            <person name="Imamovic A."/>
            <person name="Ireland A."/>
            <person name="Larimer J."/>
            <person name="McCowan C."/>
            <person name="Murphy C."/>
            <person name="Pearson M."/>
            <person name="Poon T.W."/>
            <person name="Priest M."/>
            <person name="Roberts A."/>
            <person name="Saif S."/>
            <person name="Shea T."/>
            <person name="Sisk P."/>
            <person name="Sykes S."/>
            <person name="Wortman J."/>
            <person name="Nusbaum C."/>
            <person name="Birren B."/>
        </authorList>
    </citation>
    <scope>NUCLEOTIDE SEQUENCE [LARGE SCALE GENOMIC DNA]</scope>
    <source>
        <strain evidence="4">Tanzania (2000708)</strain>
    </source>
</reference>
<dbReference type="Pfam" id="PF02009">
    <property type="entry name" value="RIFIN"/>
    <property type="match status" value="1"/>
</dbReference>
<evidence type="ECO:0000313" key="3">
    <source>
        <dbReference type="EMBL" id="ETW36942.1"/>
    </source>
</evidence>
<dbReference type="OrthoDB" id="10450047at2759"/>
<evidence type="ECO:0000256" key="1">
    <source>
        <dbReference type="SAM" id="Phobius"/>
    </source>
</evidence>
<protein>
    <recommendedName>
        <fullName evidence="5">Surface antigen</fullName>
    </recommendedName>
</protein>
<dbReference type="InterPro" id="IPR006373">
    <property type="entry name" value="VSA_Rifin"/>
</dbReference>
<feature type="chain" id="PRO_5005155933" description="Surface antigen" evidence="2">
    <location>
        <begin position="20"/>
        <end position="344"/>
    </location>
</feature>
<dbReference type="EMBL" id="KI926395">
    <property type="protein sequence ID" value="ETW36942.1"/>
    <property type="molecule type" value="Genomic_DNA"/>
</dbReference>
<keyword evidence="1" id="KW-0812">Transmembrane</keyword>
<sequence>MKIHYINIFFLALPLNILVNNQRNHKKNIFRTPKIKPTKTYRTLCECESYSPSNYENDPEMKEIMEIFNHQTSERFREYDERVQNKRKQCKEQCEKDIQKIILKDKVEKELTEKFATLQTDIQNDAIPTCICEKSVADKTEKVCLNCGKTMGAIAPAWGLVSGIGYVAWTQYVAAKILEEGIKKGIEVGLAQIMDITKALFFSEAKLPTITVTQMLSSGHFTNNVSFFDMVNYINNYMYNTLESKGYSQFCWAISSMASKKPITAFNKTYAIYSEAVTKAVTGAENGVIADLAPSTSSITTTIIASIVAILVIVLVMVIIYLILRYRRKKKMKKKLQYVKLLKE</sequence>
<dbReference type="NCBIfam" id="TIGR01477">
    <property type="entry name" value="RIFIN"/>
    <property type="match status" value="1"/>
</dbReference>
<gene>
    <name evidence="3" type="ORF">PFTANZ_02360</name>
</gene>
<proteinExistence type="predicted"/>
<reference evidence="3 4" key="2">
    <citation type="submission" date="2013-02" db="EMBL/GenBank/DDBJ databases">
        <title>The Genome Sequence of Plasmodium falciparum Tanzania (2000708).</title>
        <authorList>
            <consortium name="The Broad Institute Genome Sequencing Platform"/>
            <consortium name="The Broad Institute Genome Sequencing Center for Infectious Disease"/>
            <person name="Neafsey D."/>
            <person name="Cheeseman I."/>
            <person name="Volkman S."/>
            <person name="Adams J."/>
            <person name="Walker B."/>
            <person name="Young S.K."/>
            <person name="Zeng Q."/>
            <person name="Gargeya S."/>
            <person name="Fitzgerald M."/>
            <person name="Haas B."/>
            <person name="Abouelleil A."/>
            <person name="Alvarado L."/>
            <person name="Arachchi H.M."/>
            <person name="Berlin A.M."/>
            <person name="Chapman S.B."/>
            <person name="Dewar J."/>
            <person name="Goldberg J."/>
            <person name="Griggs A."/>
            <person name="Gujja S."/>
            <person name="Hansen M."/>
            <person name="Howarth C."/>
            <person name="Imamovic A."/>
            <person name="Larimer J."/>
            <person name="McCowan C."/>
            <person name="Murphy C."/>
            <person name="Neiman D."/>
            <person name="Pearson M."/>
            <person name="Priest M."/>
            <person name="Roberts A."/>
            <person name="Saif S."/>
            <person name="Shea T."/>
            <person name="Sisk P."/>
            <person name="Sykes S."/>
            <person name="Wortman J."/>
            <person name="Nusbaum C."/>
            <person name="Birren B."/>
        </authorList>
    </citation>
    <scope>NUCLEOTIDE SEQUENCE [LARGE SCALE GENOMIC DNA]</scope>
    <source>
        <strain evidence="4">Tanzania (2000708)</strain>
    </source>
</reference>
<name>A0A024W8D0_PLAFA</name>
<keyword evidence="1" id="KW-1133">Transmembrane helix</keyword>
<dbReference type="Proteomes" id="UP000030708">
    <property type="component" value="Unassembled WGS sequence"/>
</dbReference>
<evidence type="ECO:0000313" key="4">
    <source>
        <dbReference type="Proteomes" id="UP000030708"/>
    </source>
</evidence>
<evidence type="ECO:0008006" key="5">
    <source>
        <dbReference type="Google" id="ProtNLM"/>
    </source>
</evidence>
<dbReference type="AlphaFoldDB" id="A0A024W8D0"/>
<evidence type="ECO:0000256" key="2">
    <source>
        <dbReference type="SAM" id="SignalP"/>
    </source>
</evidence>
<feature type="signal peptide" evidence="2">
    <location>
        <begin position="1"/>
        <end position="19"/>
    </location>
</feature>
<accession>A0A024W8D0</accession>
<keyword evidence="1" id="KW-0472">Membrane</keyword>
<feature type="transmembrane region" description="Helical" evidence="1">
    <location>
        <begin position="303"/>
        <end position="324"/>
    </location>
</feature>